<keyword evidence="3" id="KW-1185">Reference proteome</keyword>
<proteinExistence type="predicted"/>
<feature type="compositionally biased region" description="Polar residues" evidence="1">
    <location>
        <begin position="229"/>
        <end position="242"/>
    </location>
</feature>
<name>A0A9N7Y147_PLEPL</name>
<accession>A0A9N7Y147</accession>
<reference evidence="2" key="1">
    <citation type="submission" date="2020-03" db="EMBL/GenBank/DDBJ databases">
        <authorList>
            <person name="Weist P."/>
        </authorList>
    </citation>
    <scope>NUCLEOTIDE SEQUENCE</scope>
</reference>
<feature type="region of interest" description="Disordered" evidence="1">
    <location>
        <begin position="72"/>
        <end position="169"/>
    </location>
</feature>
<feature type="region of interest" description="Disordered" evidence="1">
    <location>
        <begin position="229"/>
        <end position="263"/>
    </location>
</feature>
<dbReference type="AlphaFoldDB" id="A0A9N7Y147"/>
<evidence type="ECO:0000313" key="3">
    <source>
        <dbReference type="Proteomes" id="UP001153269"/>
    </source>
</evidence>
<evidence type="ECO:0000256" key="1">
    <source>
        <dbReference type="SAM" id="MobiDB-lite"/>
    </source>
</evidence>
<organism evidence="2 3">
    <name type="scientific">Pleuronectes platessa</name>
    <name type="common">European plaice</name>
    <dbReference type="NCBI Taxonomy" id="8262"/>
    <lineage>
        <taxon>Eukaryota</taxon>
        <taxon>Metazoa</taxon>
        <taxon>Chordata</taxon>
        <taxon>Craniata</taxon>
        <taxon>Vertebrata</taxon>
        <taxon>Euteleostomi</taxon>
        <taxon>Actinopterygii</taxon>
        <taxon>Neopterygii</taxon>
        <taxon>Teleostei</taxon>
        <taxon>Neoteleostei</taxon>
        <taxon>Acanthomorphata</taxon>
        <taxon>Carangaria</taxon>
        <taxon>Pleuronectiformes</taxon>
        <taxon>Pleuronectoidei</taxon>
        <taxon>Pleuronectidae</taxon>
        <taxon>Pleuronectes</taxon>
    </lineage>
</organism>
<gene>
    <name evidence="2" type="ORF">PLEPLA_LOCUS1492</name>
</gene>
<feature type="compositionally biased region" description="Basic and acidic residues" evidence="1">
    <location>
        <begin position="144"/>
        <end position="161"/>
    </location>
</feature>
<protein>
    <submittedName>
        <fullName evidence="2">Uncharacterized protein</fullName>
    </submittedName>
</protein>
<sequence length="263" mass="28606">MGNKGSQGPQSPEGPIVDSVVARHGWDNWDDAGNATYVNALNTLLNALRTAFPNKSQADKITLIAEPSSLNQEERGADVAVGEASLDNPKFPKMSVSSAEEKDTGQRNAPAARGRGDKNFHCRLNFAESEEGGRRGGDVQPTHRGSEKGNDSPRLDLRPHSQELVPPPTQTTKVLVTYYLPGPGEAKSSTRSTEPGPGLLQLKSPLPRSEVQLPTHLFRDTSTHLKLFQTPSSDSMSCSTQWRIGRREHRDVSRWPDGPPGLT</sequence>
<comment type="caution">
    <text evidence="2">The sequence shown here is derived from an EMBL/GenBank/DDBJ whole genome shotgun (WGS) entry which is preliminary data.</text>
</comment>
<dbReference type="Proteomes" id="UP001153269">
    <property type="component" value="Unassembled WGS sequence"/>
</dbReference>
<dbReference type="EMBL" id="CADEAL010000071">
    <property type="protein sequence ID" value="CAB1413790.1"/>
    <property type="molecule type" value="Genomic_DNA"/>
</dbReference>
<feature type="region of interest" description="Disordered" evidence="1">
    <location>
        <begin position="182"/>
        <end position="204"/>
    </location>
</feature>
<evidence type="ECO:0000313" key="2">
    <source>
        <dbReference type="EMBL" id="CAB1413790.1"/>
    </source>
</evidence>